<proteinExistence type="predicted"/>
<evidence type="ECO:0000256" key="1">
    <source>
        <dbReference type="SAM" id="Phobius"/>
    </source>
</evidence>
<feature type="transmembrane region" description="Helical" evidence="1">
    <location>
        <begin position="46"/>
        <end position="63"/>
    </location>
</feature>
<protein>
    <submittedName>
        <fullName evidence="2">Uncharacterized protein</fullName>
    </submittedName>
</protein>
<accession>A0A0F8ZC91</accession>
<keyword evidence="1" id="KW-0812">Transmembrane</keyword>
<gene>
    <name evidence="2" type="ORF">LCGC14_2792470</name>
</gene>
<keyword evidence="1" id="KW-0472">Membrane</keyword>
<evidence type="ECO:0000313" key="2">
    <source>
        <dbReference type="EMBL" id="KKK83530.1"/>
    </source>
</evidence>
<name>A0A0F8ZC91_9ZZZZ</name>
<comment type="caution">
    <text evidence="2">The sequence shown here is derived from an EMBL/GenBank/DDBJ whole genome shotgun (WGS) entry which is preliminary data.</text>
</comment>
<feature type="transmembrane region" description="Helical" evidence="1">
    <location>
        <begin position="7"/>
        <end position="26"/>
    </location>
</feature>
<reference evidence="2" key="1">
    <citation type="journal article" date="2015" name="Nature">
        <title>Complex archaea that bridge the gap between prokaryotes and eukaryotes.</title>
        <authorList>
            <person name="Spang A."/>
            <person name="Saw J.H."/>
            <person name="Jorgensen S.L."/>
            <person name="Zaremba-Niedzwiedzka K."/>
            <person name="Martijn J."/>
            <person name="Lind A.E."/>
            <person name="van Eijk R."/>
            <person name="Schleper C."/>
            <person name="Guy L."/>
            <person name="Ettema T.J."/>
        </authorList>
    </citation>
    <scope>NUCLEOTIDE SEQUENCE</scope>
</reference>
<keyword evidence="1" id="KW-1133">Transmembrane helix</keyword>
<sequence length="191" mass="22892">MAKPQLFWMILILLLTCFMPCGFIIWHESVDPAFIPNANYNFILKWVLPTLTVLTIGYLFSRYKNFAQVKESLDEHFIYEGRLVKYFTLLFTPVFIYFYFWTFINIPIQLWAQYRLAEYWSQEYLLVEATTCSSDYESHCVELTFADLANEETHSIRWYLDKAELLTLKDKKVNLVGEQSYFGYIINEIQW</sequence>
<dbReference type="AlphaFoldDB" id="A0A0F8ZC91"/>
<dbReference type="EMBL" id="LAZR01052180">
    <property type="protein sequence ID" value="KKK83530.1"/>
    <property type="molecule type" value="Genomic_DNA"/>
</dbReference>
<organism evidence="2">
    <name type="scientific">marine sediment metagenome</name>
    <dbReference type="NCBI Taxonomy" id="412755"/>
    <lineage>
        <taxon>unclassified sequences</taxon>
        <taxon>metagenomes</taxon>
        <taxon>ecological metagenomes</taxon>
    </lineage>
</organism>
<feature type="transmembrane region" description="Helical" evidence="1">
    <location>
        <begin position="83"/>
        <end position="104"/>
    </location>
</feature>